<dbReference type="EMBL" id="CAKLBY020000305">
    <property type="protein sequence ID" value="CAK7944019.1"/>
    <property type="molecule type" value="Genomic_DNA"/>
</dbReference>
<accession>A0AAV1VAU6</accession>
<organism evidence="3 4">
    <name type="scientific">Peronospora matthiolae</name>
    <dbReference type="NCBI Taxonomy" id="2874970"/>
    <lineage>
        <taxon>Eukaryota</taxon>
        <taxon>Sar</taxon>
        <taxon>Stramenopiles</taxon>
        <taxon>Oomycota</taxon>
        <taxon>Peronosporomycetes</taxon>
        <taxon>Peronosporales</taxon>
        <taxon>Peronosporaceae</taxon>
        <taxon>Peronospora</taxon>
    </lineage>
</organism>
<dbReference type="Proteomes" id="UP001162060">
    <property type="component" value="Unassembled WGS sequence"/>
</dbReference>
<dbReference type="AlphaFoldDB" id="A0AAV1VAU6"/>
<feature type="chain" id="PRO_5043315023" description="RxLR effector protein" evidence="2">
    <location>
        <begin position="21"/>
        <end position="209"/>
    </location>
</feature>
<evidence type="ECO:0008006" key="5">
    <source>
        <dbReference type="Google" id="ProtNLM"/>
    </source>
</evidence>
<evidence type="ECO:0000313" key="3">
    <source>
        <dbReference type="EMBL" id="CAK7944019.1"/>
    </source>
</evidence>
<gene>
    <name evidence="3" type="ORF">PM001_LOCUS29169</name>
</gene>
<dbReference type="PROSITE" id="PS51257">
    <property type="entry name" value="PROKAR_LIPOPROTEIN"/>
    <property type="match status" value="1"/>
</dbReference>
<protein>
    <recommendedName>
        <fullName evidence="5">RxLR effector protein</fullName>
    </recommendedName>
</protein>
<reference evidence="3" key="1">
    <citation type="submission" date="2024-01" db="EMBL/GenBank/DDBJ databases">
        <authorList>
            <person name="Webb A."/>
        </authorList>
    </citation>
    <scope>NUCLEOTIDE SEQUENCE</scope>
    <source>
        <strain evidence="3">Pm1</strain>
    </source>
</reference>
<feature type="signal peptide" evidence="2">
    <location>
        <begin position="1"/>
        <end position="20"/>
    </location>
</feature>
<name>A0AAV1VAU6_9STRA</name>
<feature type="region of interest" description="Disordered" evidence="1">
    <location>
        <begin position="176"/>
        <end position="209"/>
    </location>
</feature>
<evidence type="ECO:0000256" key="2">
    <source>
        <dbReference type="SAM" id="SignalP"/>
    </source>
</evidence>
<evidence type="ECO:0000313" key="4">
    <source>
        <dbReference type="Proteomes" id="UP001162060"/>
    </source>
</evidence>
<comment type="caution">
    <text evidence="3">The sequence shown here is derived from an EMBL/GenBank/DDBJ whole genome shotgun (WGS) entry which is preliminary data.</text>
</comment>
<evidence type="ECO:0000256" key="1">
    <source>
        <dbReference type="SAM" id="MobiDB-lite"/>
    </source>
</evidence>
<sequence length="209" mass="23111">MRLASIAVTALFASCTCDNAAPIAVDPKAALKRDDIIGDRGTDGYAIDADTKRLLRKPEAHDALEQVNTDGERGTFSFANWGGAVPWVKRSTASFSSKAMDATIRATLASEKGVNDFTRKHKNFFKFLKPIQKWLNNSPRFQRFIKWVEELDEKIDAIVIDGKSIGKRFESAEEKMEHNMKAGKKIKTASNGVDNPKKDVEPPVANVNG</sequence>
<proteinExistence type="predicted"/>
<keyword evidence="2" id="KW-0732">Signal</keyword>